<dbReference type="PANTHER" id="PTHR34293">
    <property type="entry name" value="HTH-TYPE TRANSCRIPTIONAL REGULATOR TRMBL2"/>
    <property type="match status" value="1"/>
</dbReference>
<dbReference type="EMBL" id="BAAADN010000024">
    <property type="protein sequence ID" value="GAA0459828.1"/>
    <property type="molecule type" value="Genomic_DNA"/>
</dbReference>
<evidence type="ECO:0000313" key="3">
    <source>
        <dbReference type="Proteomes" id="UP001500962"/>
    </source>
</evidence>
<evidence type="ECO:0000259" key="1">
    <source>
        <dbReference type="Pfam" id="PF01978"/>
    </source>
</evidence>
<comment type="caution">
    <text evidence="2">The sequence shown here is derived from an EMBL/GenBank/DDBJ whole genome shotgun (WGS) entry which is preliminary data.</text>
</comment>
<sequence length="152" mass="17364">MGDSDTMTGTEITPLAEQKEITEIFREPSPAQEALLLVFNLQESHVRAYVAVVEHPESRVDDIAEVVDRHRRYVAKSLRALFDADLVAREQRTFDSGGVGYVYWPVAPETVKSRFQNELREWLTDAQTEISKIDRRIEDDSDSLCCDSESEE</sequence>
<dbReference type="SUPFAM" id="SSF46785">
    <property type="entry name" value="Winged helix' DNA-binding domain"/>
    <property type="match status" value="1"/>
</dbReference>
<proteinExistence type="predicted"/>
<dbReference type="Gene3D" id="1.10.10.10">
    <property type="entry name" value="Winged helix-like DNA-binding domain superfamily/Winged helix DNA-binding domain"/>
    <property type="match status" value="1"/>
</dbReference>
<dbReference type="PANTHER" id="PTHR34293:SF1">
    <property type="entry name" value="HTH-TYPE TRANSCRIPTIONAL REGULATOR TRMBL2"/>
    <property type="match status" value="1"/>
</dbReference>
<name>A0AAV3SFK2_HALDO</name>
<reference evidence="2" key="1">
    <citation type="journal article" date="2014" name="Int. J. Syst. Evol. Microbiol.">
        <title>Complete genome sequence of Corynebacterium casei LMG S-19264T (=DSM 44701T), isolated from a smear-ripened cheese.</title>
        <authorList>
            <consortium name="US DOE Joint Genome Institute (JGI-PGF)"/>
            <person name="Walter F."/>
            <person name="Albersmeier A."/>
            <person name="Kalinowski J."/>
            <person name="Ruckert C."/>
        </authorList>
    </citation>
    <scope>NUCLEOTIDE SEQUENCE</scope>
    <source>
        <strain evidence="2">JCM 12289</strain>
    </source>
</reference>
<evidence type="ECO:0000313" key="2">
    <source>
        <dbReference type="EMBL" id="GAA0459828.1"/>
    </source>
</evidence>
<protein>
    <recommendedName>
        <fullName evidence="1">Transcription regulator TrmB N-terminal domain-containing protein</fullName>
    </recommendedName>
</protein>
<dbReference type="InterPro" id="IPR002831">
    <property type="entry name" value="Tscrpt_reg_TrmB_N"/>
</dbReference>
<gene>
    <name evidence="2" type="ORF">GCM10008985_15270</name>
</gene>
<reference evidence="2" key="2">
    <citation type="submission" date="2023-12" db="EMBL/GenBank/DDBJ databases">
        <authorList>
            <person name="Sun Q."/>
            <person name="Inoue M."/>
        </authorList>
    </citation>
    <scope>NUCLEOTIDE SEQUENCE</scope>
    <source>
        <strain evidence="2">JCM 12289</strain>
    </source>
</reference>
<feature type="domain" description="Transcription regulator TrmB N-terminal" evidence="1">
    <location>
        <begin position="38"/>
        <end position="109"/>
    </location>
</feature>
<organism evidence="2 3">
    <name type="scientific">Halococcus dombrowskii</name>
    <dbReference type="NCBI Taxonomy" id="179637"/>
    <lineage>
        <taxon>Archaea</taxon>
        <taxon>Methanobacteriati</taxon>
        <taxon>Methanobacteriota</taxon>
        <taxon>Stenosarchaea group</taxon>
        <taxon>Halobacteria</taxon>
        <taxon>Halobacteriales</taxon>
        <taxon>Halococcaceae</taxon>
        <taxon>Halococcus</taxon>
    </lineage>
</organism>
<dbReference type="Proteomes" id="UP001500962">
    <property type="component" value="Unassembled WGS sequence"/>
</dbReference>
<dbReference type="InterPro" id="IPR051797">
    <property type="entry name" value="TrmB-like"/>
</dbReference>
<dbReference type="AlphaFoldDB" id="A0AAV3SFK2"/>
<dbReference type="InterPro" id="IPR036390">
    <property type="entry name" value="WH_DNA-bd_sf"/>
</dbReference>
<accession>A0AAV3SFK2</accession>
<dbReference type="Pfam" id="PF01978">
    <property type="entry name" value="TrmB"/>
    <property type="match status" value="1"/>
</dbReference>
<dbReference type="InterPro" id="IPR036388">
    <property type="entry name" value="WH-like_DNA-bd_sf"/>
</dbReference>